<accession>A0ABV5K5M0</accession>
<dbReference type="InterPro" id="IPR003615">
    <property type="entry name" value="HNH_nuc"/>
</dbReference>
<dbReference type="CDD" id="cd00085">
    <property type="entry name" value="HNHc"/>
    <property type="match status" value="1"/>
</dbReference>
<reference evidence="4 5" key="1">
    <citation type="submission" date="2024-09" db="EMBL/GenBank/DDBJ databases">
        <authorList>
            <person name="Sun Q."/>
            <person name="Mori K."/>
        </authorList>
    </citation>
    <scope>NUCLEOTIDE SEQUENCE [LARGE SCALE GENOMIC DNA]</scope>
    <source>
        <strain evidence="4 5">JCM 9626</strain>
    </source>
</reference>
<dbReference type="Pfam" id="PF02720">
    <property type="entry name" value="DUF222"/>
    <property type="match status" value="1"/>
</dbReference>
<evidence type="ECO:0000313" key="4">
    <source>
        <dbReference type="EMBL" id="MFB9312034.1"/>
    </source>
</evidence>
<dbReference type="InterPro" id="IPR002711">
    <property type="entry name" value="HNH"/>
</dbReference>
<protein>
    <submittedName>
        <fullName evidence="4">DUF222 domain-containing protein</fullName>
    </submittedName>
</protein>
<proteinExistence type="inferred from homology"/>
<dbReference type="EMBL" id="JBHMDG010000002">
    <property type="protein sequence ID" value="MFB9312034.1"/>
    <property type="molecule type" value="Genomic_DNA"/>
</dbReference>
<feature type="domain" description="HNH nuclease" evidence="3">
    <location>
        <begin position="333"/>
        <end position="383"/>
    </location>
</feature>
<feature type="region of interest" description="Disordered" evidence="2">
    <location>
        <begin position="420"/>
        <end position="440"/>
    </location>
</feature>
<dbReference type="RefSeq" id="WP_140010775.1">
    <property type="nucleotide sequence ID" value="NZ_JBHMDG010000002.1"/>
</dbReference>
<evidence type="ECO:0000259" key="3">
    <source>
        <dbReference type="SMART" id="SM00507"/>
    </source>
</evidence>
<gene>
    <name evidence="4" type="ORF">ACFFRI_03165</name>
</gene>
<evidence type="ECO:0000256" key="1">
    <source>
        <dbReference type="ARBA" id="ARBA00023450"/>
    </source>
</evidence>
<sequence length="440" mass="47117">MSAPTLTDLAGWLEAIQDIGLPVGPGESAMTDAERIDQITVIEQLKNALAGAQGRLGHAYEESQRVAQRAAGRPATRIGEGIAQSVALARRVSPGVATTFLGLNRILATEMPHTARALGEGRLAEYSATLLARETACLDVGHRATIDEKIAGSDLVDRLSRNQLVAETRRLAARLDAAGVAQRQALAAKDRRVTLRPAPDTMTYLTALVPVAQGVAMYAALSKEADRAKQDPDDPRGRGQVMADTLAELVTGRRAEAPPSVDLRLVMTDRALLAGDDEPALLPGYGIVPAEWARDLVKRALGRASVWITRLYTAPSSRQLMAADSRRRKAPKGLAAFIGDRDQLCRTPWCGAPVRHIDHVQPHRDTGRTAADDLQGLCEACNYAKEALGWSSRPRPGPWHSTEITTPTGHVYVSWAPPLPGAPERIADPGGVSDPGDEVT</sequence>
<dbReference type="Proteomes" id="UP001589750">
    <property type="component" value="Unassembled WGS sequence"/>
</dbReference>
<dbReference type="SMART" id="SM00507">
    <property type="entry name" value="HNHc"/>
    <property type="match status" value="1"/>
</dbReference>
<evidence type="ECO:0000256" key="2">
    <source>
        <dbReference type="SAM" id="MobiDB-lite"/>
    </source>
</evidence>
<keyword evidence="5" id="KW-1185">Reference proteome</keyword>
<dbReference type="Pfam" id="PF01844">
    <property type="entry name" value="HNH"/>
    <property type="match status" value="1"/>
</dbReference>
<dbReference type="Gene3D" id="1.10.30.50">
    <property type="match status" value="1"/>
</dbReference>
<comment type="similarity">
    <text evidence="1">Belongs to the Rv1128c/1148c/1588c/1702c/1945/3466 family.</text>
</comment>
<dbReference type="InterPro" id="IPR003870">
    <property type="entry name" value="DUF222"/>
</dbReference>
<comment type="caution">
    <text evidence="4">The sequence shown here is derived from an EMBL/GenBank/DDBJ whole genome shotgun (WGS) entry which is preliminary data.</text>
</comment>
<organism evidence="4 5">
    <name type="scientific">Nocardioides plantarum</name>
    <dbReference type="NCBI Taxonomy" id="29299"/>
    <lineage>
        <taxon>Bacteria</taxon>
        <taxon>Bacillati</taxon>
        <taxon>Actinomycetota</taxon>
        <taxon>Actinomycetes</taxon>
        <taxon>Propionibacteriales</taxon>
        <taxon>Nocardioidaceae</taxon>
        <taxon>Nocardioides</taxon>
    </lineage>
</organism>
<name>A0ABV5K5M0_9ACTN</name>
<evidence type="ECO:0000313" key="5">
    <source>
        <dbReference type="Proteomes" id="UP001589750"/>
    </source>
</evidence>